<accession>A0ABQ1YTI6</accession>
<protein>
    <submittedName>
        <fullName evidence="1">Uncharacterized protein</fullName>
    </submittedName>
</protein>
<dbReference type="RefSeq" id="WP_188542254.1">
    <property type="nucleotide sequence ID" value="NZ_BMFT01000005.1"/>
</dbReference>
<organism evidence="1 2">
    <name type="scientific">Paenibacillus segetis</name>
    <dbReference type="NCBI Taxonomy" id="1325360"/>
    <lineage>
        <taxon>Bacteria</taxon>
        <taxon>Bacillati</taxon>
        <taxon>Bacillota</taxon>
        <taxon>Bacilli</taxon>
        <taxon>Bacillales</taxon>
        <taxon>Paenibacillaceae</taxon>
        <taxon>Paenibacillus</taxon>
    </lineage>
</organism>
<keyword evidence="2" id="KW-1185">Reference proteome</keyword>
<dbReference type="Proteomes" id="UP000659344">
    <property type="component" value="Unassembled WGS sequence"/>
</dbReference>
<comment type="caution">
    <text evidence="1">The sequence shown here is derived from an EMBL/GenBank/DDBJ whole genome shotgun (WGS) entry which is preliminary data.</text>
</comment>
<sequence length="114" mass="13064">MNEEFNLDQTTLVNAWQQQLPEHLGPGESAQVLADLGDPQGIRLHIEASGHQMYSFDFQCSYMDPREVRVDLVDVECDGLTVDEHTENIQEMTQDYVRHIHECAQALHRITNLS</sequence>
<proteinExistence type="predicted"/>
<gene>
    <name evidence="1" type="ORF">GCM10008013_46250</name>
</gene>
<dbReference type="EMBL" id="BMFT01000005">
    <property type="protein sequence ID" value="GGH38271.1"/>
    <property type="molecule type" value="Genomic_DNA"/>
</dbReference>
<evidence type="ECO:0000313" key="2">
    <source>
        <dbReference type="Proteomes" id="UP000659344"/>
    </source>
</evidence>
<evidence type="ECO:0000313" key="1">
    <source>
        <dbReference type="EMBL" id="GGH38271.1"/>
    </source>
</evidence>
<reference evidence="2" key="1">
    <citation type="journal article" date="2019" name="Int. J. Syst. Evol. Microbiol.">
        <title>The Global Catalogue of Microorganisms (GCM) 10K type strain sequencing project: providing services to taxonomists for standard genome sequencing and annotation.</title>
        <authorList>
            <consortium name="The Broad Institute Genomics Platform"/>
            <consortium name="The Broad Institute Genome Sequencing Center for Infectious Disease"/>
            <person name="Wu L."/>
            <person name="Ma J."/>
        </authorList>
    </citation>
    <scope>NUCLEOTIDE SEQUENCE [LARGE SCALE GENOMIC DNA]</scope>
    <source>
        <strain evidence="2">CGMCC 1.12769</strain>
    </source>
</reference>
<name>A0ABQ1YTI6_9BACL</name>